<keyword evidence="7" id="KW-0496">Mitochondrion</keyword>
<dbReference type="InterPro" id="IPR051389">
    <property type="entry name" value="Cytochrome_c_oxidase_VIc"/>
</dbReference>
<evidence type="ECO:0000256" key="3">
    <source>
        <dbReference type="ARBA" id="ARBA00007204"/>
    </source>
</evidence>
<evidence type="ECO:0000256" key="9">
    <source>
        <dbReference type="SAM" id="Phobius"/>
    </source>
</evidence>
<dbReference type="InterPro" id="IPR034884">
    <property type="entry name" value="Cytochrome_c_oxidase_VIc/VIIs"/>
</dbReference>
<evidence type="ECO:0000256" key="4">
    <source>
        <dbReference type="ARBA" id="ARBA00022692"/>
    </source>
</evidence>
<dbReference type="InterPro" id="IPR037169">
    <property type="entry name" value="Cytochrome_c_oxidase_VIc_sf"/>
</dbReference>
<keyword evidence="8 9" id="KW-0472">Membrane</keyword>
<keyword evidence="11" id="KW-1185">Reference proteome</keyword>
<dbReference type="AlphaFoldDB" id="A0A232EJH5"/>
<feature type="transmembrane region" description="Helical" evidence="9">
    <location>
        <begin position="21"/>
        <end position="40"/>
    </location>
</feature>
<protein>
    <submittedName>
        <fullName evidence="10">Uncharacterized protein</fullName>
    </submittedName>
</protein>
<accession>A0A232EJH5</accession>
<dbReference type="SUPFAM" id="SSF81415">
    <property type="entry name" value="Mitochondrial cytochrome c oxidase subunit VIc"/>
    <property type="match status" value="1"/>
</dbReference>
<dbReference type="Gene3D" id="4.10.93.10">
    <property type="entry name" value="Mitochondrial cytochrome c oxidase subunit VIc/VIIs"/>
    <property type="match status" value="1"/>
</dbReference>
<evidence type="ECO:0000256" key="2">
    <source>
        <dbReference type="ARBA" id="ARBA00004673"/>
    </source>
</evidence>
<dbReference type="GO" id="GO:0005743">
    <property type="term" value="C:mitochondrial inner membrane"/>
    <property type="evidence" value="ECO:0007669"/>
    <property type="project" value="UniProtKB-SubCell"/>
</dbReference>
<sequence>MAAGTITKPQLRRLLESRIKSAIIGACLFSVATGVAWKFGVSEPRKRQYAEFYKTYDADAKLKIMCEAGLMESCGPKDF</sequence>
<comment type="subcellular location">
    <subcellularLocation>
        <location evidence="1">Mitochondrion inner membrane</location>
        <topology evidence="1">Single-pass membrane protein</topology>
    </subcellularLocation>
</comment>
<dbReference type="EMBL" id="NNAY01004003">
    <property type="protein sequence ID" value="OXU18513.1"/>
    <property type="molecule type" value="Genomic_DNA"/>
</dbReference>
<evidence type="ECO:0000256" key="6">
    <source>
        <dbReference type="ARBA" id="ARBA00022989"/>
    </source>
</evidence>
<dbReference type="OrthoDB" id="10051322at2759"/>
<keyword evidence="4 9" id="KW-0812">Transmembrane</keyword>
<dbReference type="Proteomes" id="UP000215335">
    <property type="component" value="Unassembled WGS sequence"/>
</dbReference>
<gene>
    <name evidence="10" type="ORF">TSAR_008562</name>
</gene>
<dbReference type="Pfam" id="PF02937">
    <property type="entry name" value="COX6C"/>
    <property type="match status" value="1"/>
</dbReference>
<evidence type="ECO:0000256" key="5">
    <source>
        <dbReference type="ARBA" id="ARBA00022792"/>
    </source>
</evidence>
<evidence type="ECO:0000313" key="11">
    <source>
        <dbReference type="Proteomes" id="UP000215335"/>
    </source>
</evidence>
<dbReference type="PANTHER" id="PTHR48416:SF1">
    <property type="entry name" value="CYTOCHROME C OXIDASE SUBUNIT 6C"/>
    <property type="match status" value="1"/>
</dbReference>
<dbReference type="STRING" id="543379.A0A232EJH5"/>
<comment type="similarity">
    <text evidence="3">Belongs to the cytochrome c oxidase subunit 6c family.</text>
</comment>
<comment type="pathway">
    <text evidence="2">Energy metabolism; oxidative phosphorylation.</text>
</comment>
<dbReference type="PANTHER" id="PTHR48416">
    <property type="entry name" value="CYTOCHROME C OXIDASE SUBUNIT 6C"/>
    <property type="match status" value="1"/>
</dbReference>
<evidence type="ECO:0000256" key="1">
    <source>
        <dbReference type="ARBA" id="ARBA00004434"/>
    </source>
</evidence>
<comment type="caution">
    <text evidence="10">The sequence shown here is derived from an EMBL/GenBank/DDBJ whole genome shotgun (WGS) entry which is preliminary data.</text>
</comment>
<evidence type="ECO:0000313" key="10">
    <source>
        <dbReference type="EMBL" id="OXU18513.1"/>
    </source>
</evidence>
<keyword evidence="6 9" id="KW-1133">Transmembrane helix</keyword>
<name>A0A232EJH5_9HYME</name>
<proteinExistence type="inferred from homology"/>
<evidence type="ECO:0000256" key="7">
    <source>
        <dbReference type="ARBA" id="ARBA00023128"/>
    </source>
</evidence>
<evidence type="ECO:0000256" key="8">
    <source>
        <dbReference type="ARBA" id="ARBA00023136"/>
    </source>
</evidence>
<organism evidence="10 11">
    <name type="scientific">Trichomalopsis sarcophagae</name>
    <dbReference type="NCBI Taxonomy" id="543379"/>
    <lineage>
        <taxon>Eukaryota</taxon>
        <taxon>Metazoa</taxon>
        <taxon>Ecdysozoa</taxon>
        <taxon>Arthropoda</taxon>
        <taxon>Hexapoda</taxon>
        <taxon>Insecta</taxon>
        <taxon>Pterygota</taxon>
        <taxon>Neoptera</taxon>
        <taxon>Endopterygota</taxon>
        <taxon>Hymenoptera</taxon>
        <taxon>Apocrita</taxon>
        <taxon>Proctotrupomorpha</taxon>
        <taxon>Chalcidoidea</taxon>
        <taxon>Pteromalidae</taxon>
        <taxon>Pteromalinae</taxon>
        <taxon>Trichomalopsis</taxon>
    </lineage>
</organism>
<reference evidence="10 11" key="1">
    <citation type="journal article" date="2017" name="Curr. Biol.">
        <title>The Evolution of Venom by Co-option of Single-Copy Genes.</title>
        <authorList>
            <person name="Martinson E.O."/>
            <person name="Mrinalini"/>
            <person name="Kelkar Y.D."/>
            <person name="Chang C.H."/>
            <person name="Werren J.H."/>
        </authorList>
    </citation>
    <scope>NUCLEOTIDE SEQUENCE [LARGE SCALE GENOMIC DNA]</scope>
    <source>
        <strain evidence="10 11">Alberta</strain>
        <tissue evidence="10">Whole body</tissue>
    </source>
</reference>
<keyword evidence="5" id="KW-0999">Mitochondrion inner membrane</keyword>